<sequence length="237" mass="26307">MVFSNDPVVKVENACVFQGINTILKNVNFNIEKGEFVFLIGRTGSGKSSLLKTLYADLPLVMGKASVAGYPIEEIKKKEIPFLRRKLGIVFQDFQLFPDRSVAENLYFVLRATGWKDKLKMKNRMIEVLMGVGLGGAATKMPHQLSGGEQQRVVIARALLNEPSILLADEPTGNLDPDVSDGIFKLFQEINKRGTAILMATHNYELLKKYPYRILKCENTEVLDSKNAPISLSGSGL</sequence>
<accession>A0A0H4P6D5</accession>
<dbReference type="KEGG" id="camu:CA2015_0212"/>
<evidence type="ECO:0000256" key="2">
    <source>
        <dbReference type="ARBA" id="ARBA00005417"/>
    </source>
</evidence>
<keyword evidence="7" id="KW-0132">Cell division</keyword>
<comment type="function">
    <text evidence="1">Part of the ABC transporter FtsEX involved in cellular division. Important for assembly or stability of the septal ring.</text>
</comment>
<dbReference type="GO" id="GO:0016887">
    <property type="term" value="F:ATP hydrolysis activity"/>
    <property type="evidence" value="ECO:0007669"/>
    <property type="project" value="InterPro"/>
</dbReference>
<evidence type="ECO:0000256" key="1">
    <source>
        <dbReference type="ARBA" id="ARBA00002579"/>
    </source>
</evidence>
<dbReference type="InterPro" id="IPR017871">
    <property type="entry name" value="ABC_transporter-like_CS"/>
</dbReference>
<dbReference type="OrthoDB" id="1114670at2"/>
<organism evidence="7 8">
    <name type="scientific">Cyclobacterium amurskyense</name>
    <dbReference type="NCBI Taxonomy" id="320787"/>
    <lineage>
        <taxon>Bacteria</taxon>
        <taxon>Pseudomonadati</taxon>
        <taxon>Bacteroidota</taxon>
        <taxon>Cytophagia</taxon>
        <taxon>Cytophagales</taxon>
        <taxon>Cyclobacteriaceae</taxon>
        <taxon>Cyclobacterium</taxon>
    </lineage>
</organism>
<dbReference type="AlphaFoldDB" id="A0A0H4P6D5"/>
<evidence type="ECO:0000256" key="4">
    <source>
        <dbReference type="ARBA" id="ARBA00022741"/>
    </source>
</evidence>
<dbReference type="PANTHER" id="PTHR24220:SF470">
    <property type="entry name" value="CELL DIVISION ATP-BINDING PROTEIN FTSE"/>
    <property type="match status" value="1"/>
</dbReference>
<dbReference type="PROSITE" id="PS00211">
    <property type="entry name" value="ABC_TRANSPORTER_1"/>
    <property type="match status" value="1"/>
</dbReference>
<dbReference type="STRING" id="320787.CA2015_0212"/>
<reference evidence="7 8" key="1">
    <citation type="submission" date="2015-07" db="EMBL/GenBank/DDBJ databases">
        <authorList>
            <person name="Kim K.M."/>
        </authorList>
    </citation>
    <scope>NUCLEOTIDE SEQUENCE [LARGE SCALE GENOMIC DNA]</scope>
    <source>
        <strain evidence="7 8">KCTC 12363</strain>
    </source>
</reference>
<dbReference type="PROSITE" id="PS50893">
    <property type="entry name" value="ABC_TRANSPORTER_2"/>
    <property type="match status" value="1"/>
</dbReference>
<dbReference type="SMART" id="SM00382">
    <property type="entry name" value="AAA"/>
    <property type="match status" value="1"/>
</dbReference>
<dbReference type="InterPro" id="IPR003439">
    <property type="entry name" value="ABC_transporter-like_ATP-bd"/>
</dbReference>
<dbReference type="GO" id="GO:0005886">
    <property type="term" value="C:plasma membrane"/>
    <property type="evidence" value="ECO:0007669"/>
    <property type="project" value="TreeGrafter"/>
</dbReference>
<evidence type="ECO:0000259" key="6">
    <source>
        <dbReference type="PROSITE" id="PS50893"/>
    </source>
</evidence>
<proteinExistence type="inferred from homology"/>
<dbReference type="EMBL" id="CP012040">
    <property type="protein sequence ID" value="AKP49694.1"/>
    <property type="molecule type" value="Genomic_DNA"/>
</dbReference>
<evidence type="ECO:0000313" key="7">
    <source>
        <dbReference type="EMBL" id="AKP49694.1"/>
    </source>
</evidence>
<dbReference type="Pfam" id="PF00005">
    <property type="entry name" value="ABC_tran"/>
    <property type="match status" value="1"/>
</dbReference>
<dbReference type="InterPro" id="IPR027417">
    <property type="entry name" value="P-loop_NTPase"/>
</dbReference>
<dbReference type="Proteomes" id="UP000036520">
    <property type="component" value="Chromosome"/>
</dbReference>
<keyword evidence="5 7" id="KW-0067">ATP-binding</keyword>
<keyword evidence="4" id="KW-0547">Nucleotide-binding</keyword>
<evidence type="ECO:0000313" key="8">
    <source>
        <dbReference type="Proteomes" id="UP000036520"/>
    </source>
</evidence>
<dbReference type="RefSeq" id="WP_048640208.1">
    <property type="nucleotide sequence ID" value="NZ_CAXBGM010000156.1"/>
</dbReference>
<dbReference type="SUPFAM" id="SSF52540">
    <property type="entry name" value="P-loop containing nucleoside triphosphate hydrolases"/>
    <property type="match status" value="1"/>
</dbReference>
<dbReference type="PANTHER" id="PTHR24220">
    <property type="entry name" value="IMPORT ATP-BINDING PROTEIN"/>
    <property type="match status" value="1"/>
</dbReference>
<dbReference type="PATRIC" id="fig|320787.5.peg.232"/>
<gene>
    <name evidence="7" type="ORF">CA2015_0212</name>
</gene>
<dbReference type="InterPro" id="IPR015854">
    <property type="entry name" value="ABC_transpr_LolD-like"/>
</dbReference>
<dbReference type="GO" id="GO:0022857">
    <property type="term" value="F:transmembrane transporter activity"/>
    <property type="evidence" value="ECO:0007669"/>
    <property type="project" value="TreeGrafter"/>
</dbReference>
<evidence type="ECO:0000256" key="5">
    <source>
        <dbReference type="ARBA" id="ARBA00022840"/>
    </source>
</evidence>
<name>A0A0H4P6D5_9BACT</name>
<keyword evidence="8" id="KW-1185">Reference proteome</keyword>
<dbReference type="FunFam" id="3.40.50.300:FF:000056">
    <property type="entry name" value="Cell division ATP-binding protein FtsE"/>
    <property type="match status" value="1"/>
</dbReference>
<dbReference type="GO" id="GO:0005524">
    <property type="term" value="F:ATP binding"/>
    <property type="evidence" value="ECO:0007669"/>
    <property type="project" value="UniProtKB-KW"/>
</dbReference>
<evidence type="ECO:0000256" key="3">
    <source>
        <dbReference type="ARBA" id="ARBA00020019"/>
    </source>
</evidence>
<dbReference type="InterPro" id="IPR003593">
    <property type="entry name" value="AAA+_ATPase"/>
</dbReference>
<keyword evidence="7" id="KW-0131">Cell cycle</keyword>
<dbReference type="Gene3D" id="3.40.50.300">
    <property type="entry name" value="P-loop containing nucleotide triphosphate hydrolases"/>
    <property type="match status" value="1"/>
</dbReference>
<feature type="domain" description="ABC transporter" evidence="6">
    <location>
        <begin position="9"/>
        <end position="235"/>
    </location>
</feature>
<comment type="similarity">
    <text evidence="2">Belongs to the ABC transporter superfamily.</text>
</comment>
<dbReference type="GO" id="GO:0051301">
    <property type="term" value="P:cell division"/>
    <property type="evidence" value="ECO:0007669"/>
    <property type="project" value="UniProtKB-KW"/>
</dbReference>
<protein>
    <recommendedName>
        <fullName evidence="3">Cell division ATP-binding protein FtsE</fullName>
    </recommendedName>
</protein>